<dbReference type="Gene3D" id="3.40.50.300">
    <property type="entry name" value="P-loop containing nucleotide triphosphate hydrolases"/>
    <property type="match status" value="1"/>
</dbReference>
<keyword evidence="1" id="KW-0547">Nucleotide-binding</keyword>
<gene>
    <name evidence="7" type="ORF">LTR09_012847</name>
</gene>
<dbReference type="GO" id="GO:0043139">
    <property type="term" value="F:5'-3' DNA helicase activity"/>
    <property type="evidence" value="ECO:0007669"/>
    <property type="project" value="TreeGrafter"/>
</dbReference>
<name>A0AAJ0D4Q0_9PEZI</name>
<keyword evidence="5" id="KW-1133">Transmembrane helix</keyword>
<dbReference type="Pfam" id="PF13087">
    <property type="entry name" value="AAA_12"/>
    <property type="match status" value="1"/>
</dbReference>
<dbReference type="CDD" id="cd18808">
    <property type="entry name" value="SF1_C_Upf1"/>
    <property type="match status" value="1"/>
</dbReference>
<dbReference type="PANTHER" id="PTHR43788:SF8">
    <property type="entry name" value="DNA-BINDING PROTEIN SMUBP-2"/>
    <property type="match status" value="1"/>
</dbReference>
<dbReference type="InterPro" id="IPR027417">
    <property type="entry name" value="P-loop_NTPase"/>
</dbReference>
<dbReference type="AlphaFoldDB" id="A0AAJ0D4Q0"/>
<keyword evidence="3" id="KW-0347">Helicase</keyword>
<comment type="caution">
    <text evidence="7">The sequence shown here is derived from an EMBL/GenBank/DDBJ whole genome shotgun (WGS) entry which is preliminary data.</text>
</comment>
<feature type="transmembrane region" description="Helical" evidence="5">
    <location>
        <begin position="199"/>
        <end position="220"/>
    </location>
</feature>
<dbReference type="InterPro" id="IPR050534">
    <property type="entry name" value="Coronavir_polyprotein_1ab"/>
</dbReference>
<dbReference type="SUPFAM" id="SSF52540">
    <property type="entry name" value="P-loop containing nucleoside triphosphate hydrolases"/>
    <property type="match status" value="1"/>
</dbReference>
<organism evidence="7 8">
    <name type="scientific">Extremus antarcticus</name>
    <dbReference type="NCBI Taxonomy" id="702011"/>
    <lineage>
        <taxon>Eukaryota</taxon>
        <taxon>Fungi</taxon>
        <taxon>Dikarya</taxon>
        <taxon>Ascomycota</taxon>
        <taxon>Pezizomycotina</taxon>
        <taxon>Dothideomycetes</taxon>
        <taxon>Dothideomycetidae</taxon>
        <taxon>Mycosphaerellales</taxon>
        <taxon>Extremaceae</taxon>
        <taxon>Extremus</taxon>
    </lineage>
</organism>
<evidence type="ECO:0000256" key="4">
    <source>
        <dbReference type="ARBA" id="ARBA00022840"/>
    </source>
</evidence>
<dbReference type="PANTHER" id="PTHR43788">
    <property type="entry name" value="DNA2/NAM7 HELICASE FAMILY MEMBER"/>
    <property type="match status" value="1"/>
</dbReference>
<evidence type="ECO:0000256" key="5">
    <source>
        <dbReference type="SAM" id="Phobius"/>
    </source>
</evidence>
<evidence type="ECO:0000259" key="6">
    <source>
        <dbReference type="Pfam" id="PF13087"/>
    </source>
</evidence>
<dbReference type="Proteomes" id="UP001271007">
    <property type="component" value="Unassembled WGS sequence"/>
</dbReference>
<protein>
    <recommendedName>
        <fullName evidence="6">DNA2/NAM7 helicase-like C-terminal domain-containing protein</fullName>
    </recommendedName>
</protein>
<evidence type="ECO:0000313" key="7">
    <source>
        <dbReference type="EMBL" id="KAK3045579.1"/>
    </source>
</evidence>
<evidence type="ECO:0000256" key="2">
    <source>
        <dbReference type="ARBA" id="ARBA00022801"/>
    </source>
</evidence>
<evidence type="ECO:0000256" key="3">
    <source>
        <dbReference type="ARBA" id="ARBA00022806"/>
    </source>
</evidence>
<sequence>MPDIVGVRNNVYWLDHDNIETEAQAAISHNQSKSNDWEVAMVHALVRHVIRQGVYKSSDIAVLTPYTGQLQKLHALIKDGYTLSDTPNDQGDASSNSERKQLQKKQLSDLLRAATVDNFQGEEAKLVIVSLVWSNKHQKVEFLKTTNRINVLLSRAQHGMYLIISCERMPPLDLLLAYAALDTGIQLSRFSNQMTLLGLVPRAVVVKLALIVFPIAAIAVRQGVTQELYMNPPDVNSPANDDMTLVAMPARSKRAEKTVASAWSF</sequence>
<dbReference type="GO" id="GO:0016787">
    <property type="term" value="F:hydrolase activity"/>
    <property type="evidence" value="ECO:0007669"/>
    <property type="project" value="UniProtKB-KW"/>
</dbReference>
<accession>A0AAJ0D4Q0</accession>
<keyword evidence="5" id="KW-0812">Transmembrane</keyword>
<feature type="domain" description="DNA2/NAM7 helicase-like C-terminal" evidence="6">
    <location>
        <begin position="9"/>
        <end position="164"/>
    </location>
</feature>
<proteinExistence type="predicted"/>
<keyword evidence="2" id="KW-0378">Hydrolase</keyword>
<keyword evidence="8" id="KW-1185">Reference proteome</keyword>
<keyword evidence="5" id="KW-0472">Membrane</keyword>
<dbReference type="InterPro" id="IPR041679">
    <property type="entry name" value="DNA2/NAM7-like_C"/>
</dbReference>
<reference evidence="7" key="1">
    <citation type="submission" date="2023-04" db="EMBL/GenBank/DDBJ databases">
        <title>Black Yeasts Isolated from many extreme environments.</title>
        <authorList>
            <person name="Coleine C."/>
            <person name="Stajich J.E."/>
            <person name="Selbmann L."/>
        </authorList>
    </citation>
    <scope>NUCLEOTIDE SEQUENCE</scope>
    <source>
        <strain evidence="7">CCFEE 5312</strain>
    </source>
</reference>
<dbReference type="GO" id="GO:0005524">
    <property type="term" value="F:ATP binding"/>
    <property type="evidence" value="ECO:0007669"/>
    <property type="project" value="UniProtKB-KW"/>
</dbReference>
<dbReference type="InterPro" id="IPR047187">
    <property type="entry name" value="SF1_C_Upf1"/>
</dbReference>
<keyword evidence="4" id="KW-0067">ATP-binding</keyword>
<evidence type="ECO:0000256" key="1">
    <source>
        <dbReference type="ARBA" id="ARBA00022741"/>
    </source>
</evidence>
<dbReference type="EMBL" id="JAWDJX010000193">
    <property type="protein sequence ID" value="KAK3045579.1"/>
    <property type="molecule type" value="Genomic_DNA"/>
</dbReference>
<evidence type="ECO:0000313" key="8">
    <source>
        <dbReference type="Proteomes" id="UP001271007"/>
    </source>
</evidence>